<evidence type="ECO:0000259" key="9">
    <source>
        <dbReference type="PROSITE" id="PS50110"/>
    </source>
</evidence>
<comment type="caution">
    <text evidence="11">The sequence shown here is derived from an EMBL/GenBank/DDBJ whole genome shotgun (WGS) entry which is preliminary data.</text>
</comment>
<organism evidence="11 12">
    <name type="scientific">Xylophilus ampelinus</name>
    <dbReference type="NCBI Taxonomy" id="54067"/>
    <lineage>
        <taxon>Bacteria</taxon>
        <taxon>Pseudomonadati</taxon>
        <taxon>Pseudomonadota</taxon>
        <taxon>Betaproteobacteria</taxon>
        <taxon>Burkholderiales</taxon>
        <taxon>Xylophilus</taxon>
    </lineage>
</organism>
<evidence type="ECO:0000259" key="10">
    <source>
        <dbReference type="PROSITE" id="PS50113"/>
    </source>
</evidence>
<dbReference type="GO" id="GO:0005886">
    <property type="term" value="C:plasma membrane"/>
    <property type="evidence" value="ECO:0007669"/>
    <property type="project" value="UniProtKB-SubCell"/>
</dbReference>
<dbReference type="PROSITE" id="PS50109">
    <property type="entry name" value="HIS_KIN"/>
    <property type="match status" value="1"/>
</dbReference>
<dbReference type="EC" id="2.7.13.3" evidence="3"/>
<dbReference type="SUPFAM" id="SSF47384">
    <property type="entry name" value="Homodimeric domain of signal transducing histidine kinase"/>
    <property type="match status" value="1"/>
</dbReference>
<dbReference type="SUPFAM" id="SSF55874">
    <property type="entry name" value="ATPase domain of HSP90 chaperone/DNA topoisomerase II/histidine kinase"/>
    <property type="match status" value="1"/>
</dbReference>
<dbReference type="InterPro" id="IPR036890">
    <property type="entry name" value="HATPase_C_sf"/>
</dbReference>
<dbReference type="SMART" id="SM00387">
    <property type="entry name" value="HATPase_c"/>
    <property type="match status" value="1"/>
</dbReference>
<sequence>MRTLIELMLAAPEPRFIAWGPEKTVLYNDGYADLCGDKHPWAMGQPFDRIWADILQDVGPIMARAYAGEVVHMEDIRFTMFDRHGYAEETHFSFTYIPVHGTDPASGESTDTVVGMFCTCAETTARILTERMLAFQLHLGDRLRALDDPEAIKALSAAMLSEQLQVAQIGYAEVDAQGRHAAVTSGHDDGRLLPLEGRRNPLGQLPLLFDEMLQGRNVVLPDVAAAAHRILPEAVEECRRLGLRSLVMVPLVKHDTLGAYLFIAHSESRHWLPHEVELAHDVAERTWAAVERASAGQQLAQTRERLAATLEAANIATWDYDIARDVLVPDHNMAMLFGVPNEETETGAPLESFVLGAHPDDQDQVRASFRAACATGSDWHAEYRLVQLDGSHRWLIARARIERDASGRGSRMLGVLVDITDRKQAEQALQEADRRKDDFLATLAHELRNPLAPIRSAARISSDPAATIQQLRWSHEVIERQVRTMALLLDDLLDVSRITRGILEVRRQLIGLHTIVDSAVETARPLLEARRHTLALDLGDVPVRVLADPLRMAQALSNLLTNAAKYTDPGGHILLMARLDGSQLELRVRDNGIGLTPTALQRVFAMFSQVESALDRSEGGLGIGLALVKGLVELHGGSVSAASAGPGLGSEFVLRIPNAVRLEPELAPLPPAAPEIPHATGRRVALADDNEDGAETLAALLELDGHEVRIANDGVGALNLVRSYRPEIAFLDIGMPGLNGYEVARQLRESPIEGAPLVLVALTGWGGADDRKRAMEAGFNHHLTKPVDPDAITEILSRLG</sequence>
<dbReference type="InterPro" id="IPR003018">
    <property type="entry name" value="GAF"/>
</dbReference>
<dbReference type="NCBIfam" id="TIGR00229">
    <property type="entry name" value="sensory_box"/>
    <property type="match status" value="1"/>
</dbReference>
<dbReference type="SUPFAM" id="SSF55781">
    <property type="entry name" value="GAF domain-like"/>
    <property type="match status" value="1"/>
</dbReference>
<dbReference type="PROSITE" id="PS50113">
    <property type="entry name" value="PAC"/>
    <property type="match status" value="1"/>
</dbReference>
<dbReference type="InterPro" id="IPR011006">
    <property type="entry name" value="CheY-like_superfamily"/>
</dbReference>
<dbReference type="SMART" id="SM00065">
    <property type="entry name" value="GAF"/>
    <property type="match status" value="1"/>
</dbReference>
<protein>
    <recommendedName>
        <fullName evidence="3">histidine kinase</fullName>
        <ecNumber evidence="3">2.7.13.3</ecNumber>
    </recommendedName>
</protein>
<evidence type="ECO:0000259" key="8">
    <source>
        <dbReference type="PROSITE" id="PS50109"/>
    </source>
</evidence>
<dbReference type="SMART" id="SM00086">
    <property type="entry name" value="PAC"/>
    <property type="match status" value="1"/>
</dbReference>
<dbReference type="InterPro" id="IPR000014">
    <property type="entry name" value="PAS"/>
</dbReference>
<dbReference type="EMBL" id="QJTC01000004">
    <property type="protein sequence ID" value="PYE78814.1"/>
    <property type="molecule type" value="Genomic_DNA"/>
</dbReference>
<dbReference type="InterPro" id="IPR013655">
    <property type="entry name" value="PAS_fold_3"/>
</dbReference>
<dbReference type="SUPFAM" id="SSF52172">
    <property type="entry name" value="CheY-like"/>
    <property type="match status" value="1"/>
</dbReference>
<dbReference type="InterPro" id="IPR004358">
    <property type="entry name" value="Sig_transdc_His_kin-like_C"/>
</dbReference>
<dbReference type="PROSITE" id="PS50110">
    <property type="entry name" value="RESPONSE_REGULATORY"/>
    <property type="match status" value="1"/>
</dbReference>
<dbReference type="PRINTS" id="PR00344">
    <property type="entry name" value="BCTRLSENSOR"/>
</dbReference>
<dbReference type="InterPro" id="IPR003661">
    <property type="entry name" value="HisK_dim/P_dom"/>
</dbReference>
<name>A0A318T017_9BURK</name>
<dbReference type="Gene3D" id="3.30.450.20">
    <property type="entry name" value="PAS domain"/>
    <property type="match status" value="2"/>
</dbReference>
<feature type="domain" description="PAC" evidence="10">
    <location>
        <begin position="379"/>
        <end position="431"/>
    </location>
</feature>
<dbReference type="AlphaFoldDB" id="A0A318T017"/>
<evidence type="ECO:0000256" key="1">
    <source>
        <dbReference type="ARBA" id="ARBA00000085"/>
    </source>
</evidence>
<evidence type="ECO:0000256" key="4">
    <source>
        <dbReference type="ARBA" id="ARBA00022553"/>
    </source>
</evidence>
<evidence type="ECO:0000256" key="5">
    <source>
        <dbReference type="ARBA" id="ARBA00022679"/>
    </source>
</evidence>
<dbReference type="Pfam" id="PF00072">
    <property type="entry name" value="Response_reg"/>
    <property type="match status" value="1"/>
</dbReference>
<dbReference type="Gene3D" id="3.30.565.10">
    <property type="entry name" value="Histidine kinase-like ATPase, C-terminal domain"/>
    <property type="match status" value="1"/>
</dbReference>
<dbReference type="InterPro" id="IPR005467">
    <property type="entry name" value="His_kinase_dom"/>
</dbReference>
<evidence type="ECO:0000256" key="2">
    <source>
        <dbReference type="ARBA" id="ARBA00004429"/>
    </source>
</evidence>
<dbReference type="RefSeq" id="WP_110464768.1">
    <property type="nucleotide sequence ID" value="NZ_JAMOFZ010000004.1"/>
</dbReference>
<dbReference type="SUPFAM" id="SSF55785">
    <property type="entry name" value="PYP-like sensor domain (PAS domain)"/>
    <property type="match status" value="1"/>
</dbReference>
<feature type="domain" description="Histidine kinase" evidence="8">
    <location>
        <begin position="442"/>
        <end position="660"/>
    </location>
</feature>
<keyword evidence="12" id="KW-1185">Reference proteome</keyword>
<dbReference type="PANTHER" id="PTHR43047">
    <property type="entry name" value="TWO-COMPONENT HISTIDINE PROTEIN KINASE"/>
    <property type="match status" value="1"/>
</dbReference>
<dbReference type="FunFam" id="3.30.565.10:FF:000006">
    <property type="entry name" value="Sensor histidine kinase WalK"/>
    <property type="match status" value="1"/>
</dbReference>
<dbReference type="Gene3D" id="3.30.450.40">
    <property type="match status" value="1"/>
</dbReference>
<dbReference type="PANTHER" id="PTHR43047:SF72">
    <property type="entry name" value="OSMOSENSING HISTIDINE PROTEIN KINASE SLN1"/>
    <property type="match status" value="1"/>
</dbReference>
<evidence type="ECO:0000256" key="6">
    <source>
        <dbReference type="ARBA" id="ARBA00022777"/>
    </source>
</evidence>
<keyword evidence="5" id="KW-0808">Transferase</keyword>
<keyword evidence="6" id="KW-0418">Kinase</keyword>
<evidence type="ECO:0000256" key="3">
    <source>
        <dbReference type="ARBA" id="ARBA00012438"/>
    </source>
</evidence>
<dbReference type="Pfam" id="PF01590">
    <property type="entry name" value="GAF"/>
    <property type="match status" value="1"/>
</dbReference>
<proteinExistence type="predicted"/>
<feature type="modified residue" description="4-aspartylphosphate" evidence="7">
    <location>
        <position position="732"/>
    </location>
</feature>
<comment type="catalytic activity">
    <reaction evidence="1">
        <text>ATP + protein L-histidine = ADP + protein N-phospho-L-histidine.</text>
        <dbReference type="EC" id="2.7.13.3"/>
    </reaction>
</comment>
<evidence type="ECO:0000256" key="7">
    <source>
        <dbReference type="PROSITE-ProRule" id="PRU00169"/>
    </source>
</evidence>
<dbReference type="Pfam" id="PF00512">
    <property type="entry name" value="HisKA"/>
    <property type="match status" value="1"/>
</dbReference>
<dbReference type="Proteomes" id="UP000247540">
    <property type="component" value="Unassembled WGS sequence"/>
</dbReference>
<reference evidence="11 12" key="1">
    <citation type="submission" date="2018-06" db="EMBL/GenBank/DDBJ databases">
        <title>Genomic Encyclopedia of Type Strains, Phase III (KMG-III): the genomes of soil and plant-associated and newly described type strains.</title>
        <authorList>
            <person name="Whitman W."/>
        </authorList>
    </citation>
    <scope>NUCLEOTIDE SEQUENCE [LARGE SCALE GENOMIC DNA]</scope>
    <source>
        <strain evidence="11 12">CECT 7646</strain>
    </source>
</reference>
<keyword evidence="4 7" id="KW-0597">Phosphoprotein</keyword>
<evidence type="ECO:0000313" key="12">
    <source>
        <dbReference type="Proteomes" id="UP000247540"/>
    </source>
</evidence>
<dbReference type="Pfam" id="PF02518">
    <property type="entry name" value="HATPase_c"/>
    <property type="match status" value="1"/>
</dbReference>
<dbReference type="InterPro" id="IPR036097">
    <property type="entry name" value="HisK_dim/P_sf"/>
</dbReference>
<dbReference type="InterPro" id="IPR003594">
    <property type="entry name" value="HATPase_dom"/>
</dbReference>
<dbReference type="InterPro" id="IPR001610">
    <property type="entry name" value="PAC"/>
</dbReference>
<dbReference type="Gene3D" id="2.10.70.100">
    <property type="match status" value="1"/>
</dbReference>
<dbReference type="CDD" id="cd00082">
    <property type="entry name" value="HisKA"/>
    <property type="match status" value="1"/>
</dbReference>
<dbReference type="CDD" id="cd00130">
    <property type="entry name" value="PAS"/>
    <property type="match status" value="1"/>
</dbReference>
<dbReference type="Gene3D" id="1.10.287.130">
    <property type="match status" value="1"/>
</dbReference>
<dbReference type="InterPro" id="IPR001789">
    <property type="entry name" value="Sig_transdc_resp-reg_receiver"/>
</dbReference>
<dbReference type="GO" id="GO:0000155">
    <property type="term" value="F:phosphorelay sensor kinase activity"/>
    <property type="evidence" value="ECO:0007669"/>
    <property type="project" value="InterPro"/>
</dbReference>
<evidence type="ECO:0000313" key="11">
    <source>
        <dbReference type="EMBL" id="PYE78814.1"/>
    </source>
</evidence>
<feature type="domain" description="Response regulatory" evidence="9">
    <location>
        <begin position="683"/>
        <end position="800"/>
    </location>
</feature>
<dbReference type="OrthoDB" id="8552871at2"/>
<dbReference type="Pfam" id="PF08447">
    <property type="entry name" value="PAS_3"/>
    <property type="match status" value="1"/>
</dbReference>
<dbReference type="InterPro" id="IPR035965">
    <property type="entry name" value="PAS-like_dom_sf"/>
</dbReference>
<accession>A0A318T017</accession>
<dbReference type="InterPro" id="IPR029016">
    <property type="entry name" value="GAF-like_dom_sf"/>
</dbReference>
<comment type="subcellular location">
    <subcellularLocation>
        <location evidence="2">Cell inner membrane</location>
        <topology evidence="2">Multi-pass membrane protein</topology>
    </subcellularLocation>
</comment>
<dbReference type="CDD" id="cd17580">
    <property type="entry name" value="REC_2_DhkD-like"/>
    <property type="match status" value="1"/>
</dbReference>
<gene>
    <name evidence="11" type="ORF">DFQ15_1046</name>
</gene>
<dbReference type="SMART" id="SM00388">
    <property type="entry name" value="HisKA"/>
    <property type="match status" value="1"/>
</dbReference>
<dbReference type="Gene3D" id="3.40.50.2300">
    <property type="match status" value="1"/>
</dbReference>
<dbReference type="GO" id="GO:0009927">
    <property type="term" value="F:histidine phosphotransfer kinase activity"/>
    <property type="evidence" value="ECO:0007669"/>
    <property type="project" value="TreeGrafter"/>
</dbReference>
<dbReference type="InterPro" id="IPR000700">
    <property type="entry name" value="PAS-assoc_C"/>
</dbReference>
<dbReference type="SMART" id="SM00448">
    <property type="entry name" value="REC"/>
    <property type="match status" value="1"/>
</dbReference>